<dbReference type="STRING" id="310780.SAMN05216267_10814"/>
<dbReference type="EMBL" id="FODD01000081">
    <property type="protein sequence ID" value="SEP05278.1"/>
    <property type="molecule type" value="Genomic_DNA"/>
</dbReference>
<proteinExistence type="predicted"/>
<keyword evidence="2" id="KW-1185">Reference proteome</keyword>
<dbReference type="AlphaFoldDB" id="A0A1H8URR2"/>
<dbReference type="Proteomes" id="UP000181951">
    <property type="component" value="Unassembled WGS sequence"/>
</dbReference>
<dbReference type="RefSeq" id="WP_218159330.1">
    <property type="nucleotide sequence ID" value="NZ_FODD01000081.1"/>
</dbReference>
<evidence type="ECO:0000313" key="1">
    <source>
        <dbReference type="EMBL" id="SEP05278.1"/>
    </source>
</evidence>
<name>A0A1H8URR2_9ACTN</name>
<reference evidence="1 2" key="1">
    <citation type="submission" date="2016-10" db="EMBL/GenBank/DDBJ databases">
        <authorList>
            <person name="de Groot N.N."/>
        </authorList>
    </citation>
    <scope>NUCLEOTIDE SEQUENCE [LARGE SCALE GENOMIC DNA]</scope>
    <source>
        <strain evidence="1 2">CGMCC 4.2026</strain>
    </source>
</reference>
<evidence type="ECO:0000313" key="2">
    <source>
        <dbReference type="Proteomes" id="UP000181951"/>
    </source>
</evidence>
<gene>
    <name evidence="1" type="ORF">SAMN05216267_10814</name>
</gene>
<protein>
    <submittedName>
        <fullName evidence="1">Uncharacterized protein</fullName>
    </submittedName>
</protein>
<accession>A0A1H8URR2</accession>
<organism evidence="1 2">
    <name type="scientific">Actinacidiphila rubida</name>
    <dbReference type="NCBI Taxonomy" id="310780"/>
    <lineage>
        <taxon>Bacteria</taxon>
        <taxon>Bacillati</taxon>
        <taxon>Actinomycetota</taxon>
        <taxon>Actinomycetes</taxon>
        <taxon>Kitasatosporales</taxon>
        <taxon>Streptomycetaceae</taxon>
        <taxon>Actinacidiphila</taxon>
    </lineage>
</organism>
<sequence>MKRDDETGDMAGNPALRRVLSRPHGPELLELMAEDLSGGDLTTLLLEVFRRRADRIAPAQVMRRYRTDRFVAPAPADFTALRRTENALVGALPAGFEMLTLAPVLPLAAHSAVASVDPRKVIATVRGSEVAADPTNALALEASSRRALALAEDPRSPAPVRLAASQRVTRAQHFDAPGMLAHFQIFGLVTAGRDTGSRAFEQQHLSEHLRFAARALSAAGARRTRIRLTCLDDAHRPVVDRVRAELAALPDVSVTEDPERDAGSYYTGVCFKIFAGVGDAYREVGDGGFVDWSRLLTGNRKERLLISGFGVDHMAEYLASPTAG</sequence>